<dbReference type="Gene3D" id="1.10.357.10">
    <property type="entry name" value="Tetracycline Repressor, domain 2"/>
    <property type="match status" value="1"/>
</dbReference>
<evidence type="ECO:0000259" key="5">
    <source>
        <dbReference type="PROSITE" id="PS50977"/>
    </source>
</evidence>
<dbReference type="InterPro" id="IPR050109">
    <property type="entry name" value="HTH-type_TetR-like_transc_reg"/>
</dbReference>
<evidence type="ECO:0000256" key="3">
    <source>
        <dbReference type="ARBA" id="ARBA00023163"/>
    </source>
</evidence>
<protein>
    <recommendedName>
        <fullName evidence="5">HTH tetR-type domain-containing protein</fullName>
    </recommendedName>
</protein>
<evidence type="ECO:0000313" key="6">
    <source>
        <dbReference type="EMBL" id="GIE11954.1"/>
    </source>
</evidence>
<dbReference type="InterPro" id="IPR036271">
    <property type="entry name" value="Tet_transcr_reg_TetR-rel_C_sf"/>
</dbReference>
<keyword evidence="1" id="KW-0805">Transcription regulation</keyword>
<evidence type="ECO:0000313" key="7">
    <source>
        <dbReference type="Proteomes" id="UP000598174"/>
    </source>
</evidence>
<dbReference type="GO" id="GO:0003700">
    <property type="term" value="F:DNA-binding transcription factor activity"/>
    <property type="evidence" value="ECO:0007669"/>
    <property type="project" value="TreeGrafter"/>
</dbReference>
<keyword evidence="2 4" id="KW-0238">DNA-binding</keyword>
<dbReference type="EMBL" id="BOMM01000035">
    <property type="protein sequence ID" value="GIE11954.1"/>
    <property type="molecule type" value="Genomic_DNA"/>
</dbReference>
<dbReference type="PANTHER" id="PTHR30055">
    <property type="entry name" value="HTH-TYPE TRANSCRIPTIONAL REGULATOR RUTR"/>
    <property type="match status" value="1"/>
</dbReference>
<feature type="domain" description="HTH tetR-type" evidence="5">
    <location>
        <begin position="1"/>
        <end position="54"/>
    </location>
</feature>
<dbReference type="SUPFAM" id="SSF48498">
    <property type="entry name" value="Tetracyclin repressor-like, C-terminal domain"/>
    <property type="match status" value="1"/>
</dbReference>
<name>A0A919J1G2_9ACTN</name>
<dbReference type="Pfam" id="PF00440">
    <property type="entry name" value="TetR_N"/>
    <property type="match status" value="1"/>
</dbReference>
<dbReference type="PANTHER" id="PTHR30055:SF220">
    <property type="entry name" value="TETR-FAMILY REGULATORY PROTEIN"/>
    <property type="match status" value="1"/>
</dbReference>
<dbReference type="InterPro" id="IPR009057">
    <property type="entry name" value="Homeodomain-like_sf"/>
</dbReference>
<sequence>MTAALTVVDEGGVGGLTLRGLARIVGVSAPAIYAHFADIDAILLAVARQAFADLTEHLSAAGHGSAPPETRLRAVCRAYLDYAQQHPGRYHVMFNGQWDATAAIDRGAVEPRVVNELGQDALSVFVEAIRACRRDPPRDPYPDAVITWVFLHGYIHQRLVSRAFPWPPDITQDVLETVVGRCLR</sequence>
<feature type="DNA-binding region" description="H-T-H motif" evidence="4">
    <location>
        <begin position="17"/>
        <end position="36"/>
    </location>
</feature>
<dbReference type="GO" id="GO:0000976">
    <property type="term" value="F:transcription cis-regulatory region binding"/>
    <property type="evidence" value="ECO:0007669"/>
    <property type="project" value="TreeGrafter"/>
</dbReference>
<dbReference type="Pfam" id="PF13305">
    <property type="entry name" value="TetR_C_33"/>
    <property type="match status" value="1"/>
</dbReference>
<dbReference type="AlphaFoldDB" id="A0A919J1G2"/>
<proteinExistence type="predicted"/>
<evidence type="ECO:0000256" key="1">
    <source>
        <dbReference type="ARBA" id="ARBA00023015"/>
    </source>
</evidence>
<keyword evidence="3" id="KW-0804">Transcription</keyword>
<dbReference type="InterPro" id="IPR025996">
    <property type="entry name" value="MT1864/Rv1816-like_C"/>
</dbReference>
<accession>A0A919J1G2</accession>
<dbReference type="PROSITE" id="PS50977">
    <property type="entry name" value="HTH_TETR_2"/>
    <property type="match status" value="1"/>
</dbReference>
<dbReference type="SUPFAM" id="SSF46689">
    <property type="entry name" value="Homeodomain-like"/>
    <property type="match status" value="1"/>
</dbReference>
<reference evidence="6" key="1">
    <citation type="submission" date="2021-01" db="EMBL/GenBank/DDBJ databases">
        <title>Whole genome shotgun sequence of Actinoplanes ferrugineus NBRC 15555.</title>
        <authorList>
            <person name="Komaki H."/>
            <person name="Tamura T."/>
        </authorList>
    </citation>
    <scope>NUCLEOTIDE SEQUENCE</scope>
    <source>
        <strain evidence="6">NBRC 15555</strain>
    </source>
</reference>
<evidence type="ECO:0000256" key="4">
    <source>
        <dbReference type="PROSITE-ProRule" id="PRU00335"/>
    </source>
</evidence>
<evidence type="ECO:0000256" key="2">
    <source>
        <dbReference type="ARBA" id="ARBA00023125"/>
    </source>
</evidence>
<gene>
    <name evidence="6" type="ORF">Afe05nite_37940</name>
</gene>
<keyword evidence="7" id="KW-1185">Reference proteome</keyword>
<dbReference type="Proteomes" id="UP000598174">
    <property type="component" value="Unassembled WGS sequence"/>
</dbReference>
<organism evidence="6 7">
    <name type="scientific">Paractinoplanes ferrugineus</name>
    <dbReference type="NCBI Taxonomy" id="113564"/>
    <lineage>
        <taxon>Bacteria</taxon>
        <taxon>Bacillati</taxon>
        <taxon>Actinomycetota</taxon>
        <taxon>Actinomycetes</taxon>
        <taxon>Micromonosporales</taxon>
        <taxon>Micromonosporaceae</taxon>
        <taxon>Paractinoplanes</taxon>
    </lineage>
</organism>
<dbReference type="InterPro" id="IPR001647">
    <property type="entry name" value="HTH_TetR"/>
</dbReference>
<comment type="caution">
    <text evidence="6">The sequence shown here is derived from an EMBL/GenBank/DDBJ whole genome shotgun (WGS) entry which is preliminary data.</text>
</comment>